<evidence type="ECO:0000313" key="6">
    <source>
        <dbReference type="EMBL" id="CAF9937143.1"/>
    </source>
</evidence>
<protein>
    <recommendedName>
        <fullName evidence="3">Terpene cyclase/mutase family member</fullName>
        <ecNumber evidence="3">5.4.99.-</ecNumber>
    </recommendedName>
</protein>
<dbReference type="SFLD" id="SFLDG01016">
    <property type="entry name" value="Prenyltransferase_Like_2"/>
    <property type="match status" value="1"/>
</dbReference>
<dbReference type="InterPro" id="IPR008930">
    <property type="entry name" value="Terpenoid_cyclase/PrenylTrfase"/>
</dbReference>
<name>A0A8H3G5X2_9LECA</name>
<dbReference type="InterPro" id="IPR018333">
    <property type="entry name" value="Squalene_cyclase"/>
</dbReference>
<dbReference type="InterPro" id="IPR032697">
    <property type="entry name" value="SQ_cyclase_N"/>
</dbReference>
<dbReference type="GO" id="GO:0005811">
    <property type="term" value="C:lipid droplet"/>
    <property type="evidence" value="ECO:0007669"/>
    <property type="project" value="InterPro"/>
</dbReference>
<dbReference type="PANTHER" id="PTHR11764">
    <property type="entry name" value="TERPENE CYCLASE/MUTASE FAMILY MEMBER"/>
    <property type="match status" value="1"/>
</dbReference>
<dbReference type="Proteomes" id="UP000664534">
    <property type="component" value="Unassembled WGS sequence"/>
</dbReference>
<organism evidence="6 7">
    <name type="scientific">Imshaugia aleurites</name>
    <dbReference type="NCBI Taxonomy" id="172621"/>
    <lineage>
        <taxon>Eukaryota</taxon>
        <taxon>Fungi</taxon>
        <taxon>Dikarya</taxon>
        <taxon>Ascomycota</taxon>
        <taxon>Pezizomycotina</taxon>
        <taxon>Lecanoromycetes</taxon>
        <taxon>OSLEUM clade</taxon>
        <taxon>Lecanoromycetidae</taxon>
        <taxon>Lecanorales</taxon>
        <taxon>Lecanorineae</taxon>
        <taxon>Parmeliaceae</taxon>
        <taxon>Imshaugia</taxon>
    </lineage>
</organism>
<dbReference type="NCBIfam" id="TIGR01787">
    <property type="entry name" value="squalene_cyclas"/>
    <property type="match status" value="1"/>
</dbReference>
<comment type="caution">
    <text evidence="6">The sequence shown here is derived from an EMBL/GenBank/DDBJ whole genome shotgun (WGS) entry which is preliminary data.</text>
</comment>
<keyword evidence="7" id="KW-1185">Reference proteome</keyword>
<dbReference type="NCBIfam" id="TIGR01507">
    <property type="entry name" value="hopene_cyclase"/>
    <property type="match status" value="1"/>
</dbReference>
<sequence length="751" mass="84373">MLLEQVHESLKLATRYSLDELTEDGYWCAEVHSNTTFTAGMYILKSNFPRKRETMRIVEQVAVAEDGTIAPFVIMESQPACCRRMLREQVKEILGSLCLRPTAHCHSGNGDADLGIFIEYVFLRQHFGFAFDPIETEALTRWLFSKQKEDGSWGLAPSCPGDVSTTTETYLALKILGLLPDEPRMQAARLSIIKLGGLRTTRMFTRIFLASFGLISWNSLPALPAELILLPTQSIINVYNLSSWARTTCIPLLLIRHHEPVYALPNGLSTENDFLDELWTDKSSRNLSYATPLSTLWKGHEFTELFFTAADSVMCLLGRYFSSPLRSLSRNKIINWIIDHQEQSGEWAGYWPPHHNSLWALSLEGYSLDHPVMRRGFAAMSSFLRHDADGMRAQVTVSQVWDTALMAIALNDSSSSTGCVCPSRTTEWFLDHEISSHRGDWRILRPRLPPGGWCFEKFNTLYPDVDDSAATIIAMIKTSPAYLTSGSVLRAVHWILGMQNNDGGWGAFDWNNDKEFLNKLPFSDMDSLCDPSTPDVTGRIIECFGIMLSGHNGFTLGYSLAAQLQASCKRAIAYLLACQEANGTWRGRWAINYIYGSSNVLCGLSHFYNGGSYFYNVESRSSLRKAVDCAIEWLKTRQNLDGGWGELPQSYDDANQAGHGPSTAPQSAWAIMALVNYLPPDDECVRKGISYLVHSQVRDEKSGKASWPLVEYTGTGFPGHLYMEYGYYRHYFPIMALGRYASRMSASKIPL</sequence>
<dbReference type="GO" id="GO:0016104">
    <property type="term" value="P:triterpenoid biosynthetic process"/>
    <property type="evidence" value="ECO:0007669"/>
    <property type="project" value="InterPro"/>
</dbReference>
<dbReference type="PANTHER" id="PTHR11764:SF82">
    <property type="entry name" value="TERPENE CYCLASE_MUTASE FAMILY MEMBER"/>
    <property type="match status" value="1"/>
</dbReference>
<dbReference type="InterPro" id="IPR032696">
    <property type="entry name" value="SQ_cyclase_C"/>
</dbReference>
<dbReference type="Gene3D" id="1.50.10.20">
    <property type="match status" value="2"/>
</dbReference>
<evidence type="ECO:0000313" key="7">
    <source>
        <dbReference type="Proteomes" id="UP000664534"/>
    </source>
</evidence>
<dbReference type="InterPro" id="IPR006400">
    <property type="entry name" value="Hopene-cyclase"/>
</dbReference>
<comment type="similarity">
    <text evidence="3">Belongs to the terpene cyclase/mutase family.</text>
</comment>
<accession>A0A8H3G5X2</accession>
<keyword evidence="1" id="KW-0677">Repeat</keyword>
<reference evidence="6" key="1">
    <citation type="submission" date="2021-03" db="EMBL/GenBank/DDBJ databases">
        <authorList>
            <person name="Tagirdzhanova G."/>
        </authorList>
    </citation>
    <scope>NUCLEOTIDE SEQUENCE</scope>
</reference>
<evidence type="ECO:0000256" key="3">
    <source>
        <dbReference type="RuleBase" id="RU362003"/>
    </source>
</evidence>
<evidence type="ECO:0000259" key="4">
    <source>
        <dbReference type="Pfam" id="PF13243"/>
    </source>
</evidence>
<dbReference type="GO" id="GO:0016866">
    <property type="term" value="F:intramolecular transferase activity"/>
    <property type="evidence" value="ECO:0007669"/>
    <property type="project" value="InterPro"/>
</dbReference>
<dbReference type="Pfam" id="PF13243">
    <property type="entry name" value="SQHop_cyclase_C"/>
    <property type="match status" value="1"/>
</dbReference>
<dbReference type="SUPFAM" id="SSF48239">
    <property type="entry name" value="Terpenoid cyclases/Protein prenyltransferases"/>
    <property type="match status" value="2"/>
</dbReference>
<dbReference type="OrthoDB" id="21502at2759"/>
<gene>
    <name evidence="6" type="ORF">IMSHALPRED_011031</name>
</gene>
<feature type="domain" description="Squalene cyclase N-terminal" evidence="5">
    <location>
        <begin position="112"/>
        <end position="387"/>
    </location>
</feature>
<proteinExistence type="inferred from homology"/>
<evidence type="ECO:0000256" key="1">
    <source>
        <dbReference type="ARBA" id="ARBA00022737"/>
    </source>
</evidence>
<feature type="domain" description="Squalene cyclase C-terminal" evidence="4">
    <location>
        <begin position="397"/>
        <end position="741"/>
    </location>
</feature>
<keyword evidence="2 3" id="KW-0413">Isomerase</keyword>
<evidence type="ECO:0000256" key="2">
    <source>
        <dbReference type="ARBA" id="ARBA00023235"/>
    </source>
</evidence>
<dbReference type="AlphaFoldDB" id="A0A8H3G5X2"/>
<dbReference type="Pfam" id="PF13249">
    <property type="entry name" value="SQHop_cyclase_N"/>
    <property type="match status" value="1"/>
</dbReference>
<evidence type="ECO:0000259" key="5">
    <source>
        <dbReference type="Pfam" id="PF13249"/>
    </source>
</evidence>
<dbReference type="EMBL" id="CAJPDT010000097">
    <property type="protein sequence ID" value="CAF9937143.1"/>
    <property type="molecule type" value="Genomic_DNA"/>
</dbReference>
<dbReference type="EC" id="5.4.99.-" evidence="3"/>